<dbReference type="AlphaFoldDB" id="A0A1X7AJI2"/>
<sequence>MQGARTTLTINGTEWSIPLNPLLEDCKICFNDLAITRVCDSEHRYCLGCYDKFETGECPECKKELIDRKAALSSQRNYLNALEKTTFFCLTQNCQWEGSFKQLEIHKKLCLETKERCSFGCGEHLFRYQIKHHQTECRKRPYKEGNLVTDYETVLEVKQLKSECQDALKKTSLEQGSKNHLYERLVRIFPLVADAALEEHEPVTQPTGTVYQKECAYKCGFIASSIKEISSHICPNVPLTCRHCKNHVLPKEIGGHESICDERVVSCRLCGVDTKQVLLALHFQSCIKHPEECPQCQCMVVRQELEQHKQTQCLSRLIDCERCFTSVVFSELEAHKQGCWLTKPVTLREGKPDAILLTPQPDSVGPFYQNGNNSSVIYMVTTHDQLKSLPKQHHKHVFPRDLVLRCTYDGEPATMQESFTIWGEKRWMLCLRQRYPNNFITSRADVLDADSNIICSFYRNWYPKITDIEINANDRDKDTAALHKDEISRLEHYSHPSHLRIIRFMKK</sequence>
<proteinExistence type="predicted"/>
<dbReference type="Proteomes" id="UP000196573">
    <property type="component" value="Unassembled WGS sequence"/>
</dbReference>
<protein>
    <recommendedName>
        <fullName evidence="8">TRAF-type zinc finger</fullName>
    </recommendedName>
</protein>
<accession>A0A1X7AJI2</accession>
<gene>
    <name evidence="6" type="ORF">EHSB41UT_02061</name>
</gene>
<feature type="domain" description="TRAF-type" evidence="5">
    <location>
        <begin position="282"/>
        <end position="339"/>
    </location>
</feature>
<evidence type="ECO:0000259" key="5">
    <source>
        <dbReference type="PROSITE" id="PS50145"/>
    </source>
</evidence>
<keyword evidence="7" id="KW-1185">Reference proteome</keyword>
<name>A0A1X7AJI2_9GAMM</name>
<dbReference type="InterPro" id="IPR013083">
    <property type="entry name" value="Znf_RING/FYVE/PHD"/>
</dbReference>
<evidence type="ECO:0008006" key="8">
    <source>
        <dbReference type="Google" id="ProtNLM"/>
    </source>
</evidence>
<dbReference type="EMBL" id="FWPT01000004">
    <property type="protein sequence ID" value="SMA46013.1"/>
    <property type="molecule type" value="Genomic_DNA"/>
</dbReference>
<evidence type="ECO:0000256" key="1">
    <source>
        <dbReference type="ARBA" id="ARBA00022723"/>
    </source>
</evidence>
<evidence type="ECO:0000313" key="6">
    <source>
        <dbReference type="EMBL" id="SMA46013.1"/>
    </source>
</evidence>
<evidence type="ECO:0000256" key="3">
    <source>
        <dbReference type="ARBA" id="ARBA00022833"/>
    </source>
</evidence>
<dbReference type="PROSITE" id="PS50145">
    <property type="entry name" value="ZF_TRAF"/>
    <property type="match status" value="1"/>
</dbReference>
<reference evidence="6 7" key="1">
    <citation type="submission" date="2017-03" db="EMBL/GenBank/DDBJ databases">
        <authorList>
            <person name="Afonso C.L."/>
            <person name="Miller P.J."/>
            <person name="Scott M.A."/>
            <person name="Spackman E."/>
            <person name="Goraichik I."/>
            <person name="Dimitrov K.M."/>
            <person name="Suarez D.L."/>
            <person name="Swayne D.E."/>
        </authorList>
    </citation>
    <scope>NUCLEOTIDE SEQUENCE [LARGE SCALE GENOMIC DNA]</scope>
    <source>
        <strain evidence="6">SB41UT1</strain>
    </source>
</reference>
<dbReference type="OrthoDB" id="6200563at2"/>
<evidence type="ECO:0000256" key="2">
    <source>
        <dbReference type="ARBA" id="ARBA00022771"/>
    </source>
</evidence>
<dbReference type="Gene3D" id="3.30.40.10">
    <property type="entry name" value="Zinc/RING finger domain, C3HC4 (zinc finger)"/>
    <property type="match status" value="3"/>
</dbReference>
<feature type="domain" description="RING-type" evidence="4">
    <location>
        <begin position="26"/>
        <end position="62"/>
    </location>
</feature>
<dbReference type="SUPFAM" id="SSF57850">
    <property type="entry name" value="RING/U-box"/>
    <property type="match status" value="1"/>
</dbReference>
<keyword evidence="3" id="KW-0862">Zinc</keyword>
<dbReference type="RefSeq" id="WP_087109497.1">
    <property type="nucleotide sequence ID" value="NZ_CBCSCN010000002.1"/>
</dbReference>
<keyword evidence="2" id="KW-0863">Zinc-finger</keyword>
<dbReference type="PANTHER" id="PTHR10131:SF94">
    <property type="entry name" value="TNF RECEPTOR-ASSOCIATED FACTOR 4"/>
    <property type="match status" value="1"/>
</dbReference>
<keyword evidence="1" id="KW-0479">Metal-binding</keyword>
<dbReference type="GO" id="GO:0008270">
    <property type="term" value="F:zinc ion binding"/>
    <property type="evidence" value="ECO:0007669"/>
    <property type="project" value="UniProtKB-KW"/>
</dbReference>
<organism evidence="6 7">
    <name type="scientific">Parendozoicomonas haliclonae</name>
    <dbReference type="NCBI Taxonomy" id="1960125"/>
    <lineage>
        <taxon>Bacteria</taxon>
        <taxon>Pseudomonadati</taxon>
        <taxon>Pseudomonadota</taxon>
        <taxon>Gammaproteobacteria</taxon>
        <taxon>Oceanospirillales</taxon>
        <taxon>Endozoicomonadaceae</taxon>
        <taxon>Parendozoicomonas</taxon>
    </lineage>
</organism>
<dbReference type="PANTHER" id="PTHR10131">
    <property type="entry name" value="TNF RECEPTOR ASSOCIATED FACTOR"/>
    <property type="match status" value="1"/>
</dbReference>
<evidence type="ECO:0000259" key="4">
    <source>
        <dbReference type="PROSITE" id="PS50089"/>
    </source>
</evidence>
<dbReference type="PROSITE" id="PS50089">
    <property type="entry name" value="ZF_RING_2"/>
    <property type="match status" value="1"/>
</dbReference>
<evidence type="ECO:0000313" key="7">
    <source>
        <dbReference type="Proteomes" id="UP000196573"/>
    </source>
</evidence>
<dbReference type="InterPro" id="IPR001293">
    <property type="entry name" value="Znf_TRAF"/>
</dbReference>
<dbReference type="InterPro" id="IPR001841">
    <property type="entry name" value="Znf_RING"/>
</dbReference>